<keyword evidence="4" id="KW-1185">Reference proteome</keyword>
<dbReference type="AlphaFoldDB" id="A0A4Z1I553"/>
<evidence type="ECO:0000259" key="2">
    <source>
        <dbReference type="Pfam" id="PF00135"/>
    </source>
</evidence>
<proteinExistence type="predicted"/>
<comment type="caution">
    <text evidence="3">The sequence shown here is derived from an EMBL/GenBank/DDBJ whole genome shotgun (WGS) entry which is preliminary data.</text>
</comment>
<feature type="domain" description="Carboxylesterase type B" evidence="2">
    <location>
        <begin position="226"/>
        <end position="322"/>
    </location>
</feature>
<dbReference type="SUPFAM" id="SSF53474">
    <property type="entry name" value="alpha/beta-Hydrolases"/>
    <property type="match status" value="1"/>
</dbReference>
<gene>
    <name evidence="3" type="ORF">BCON_0074g00360</name>
</gene>
<dbReference type="Gene3D" id="3.40.50.1820">
    <property type="entry name" value="alpha/beta hydrolase"/>
    <property type="match status" value="1"/>
</dbReference>
<accession>A0A4Z1I553</accession>
<dbReference type="EMBL" id="PQXN01000074">
    <property type="protein sequence ID" value="TGO56739.1"/>
    <property type="molecule type" value="Genomic_DNA"/>
</dbReference>
<evidence type="ECO:0000256" key="1">
    <source>
        <dbReference type="SAM" id="MobiDB-lite"/>
    </source>
</evidence>
<organism evidence="3 4">
    <name type="scientific">Botryotinia convoluta</name>
    <dbReference type="NCBI Taxonomy" id="54673"/>
    <lineage>
        <taxon>Eukaryota</taxon>
        <taxon>Fungi</taxon>
        <taxon>Dikarya</taxon>
        <taxon>Ascomycota</taxon>
        <taxon>Pezizomycotina</taxon>
        <taxon>Leotiomycetes</taxon>
        <taxon>Helotiales</taxon>
        <taxon>Sclerotiniaceae</taxon>
        <taxon>Botryotinia</taxon>
    </lineage>
</organism>
<name>A0A4Z1I553_9HELO</name>
<protein>
    <recommendedName>
        <fullName evidence="2">Carboxylesterase type B domain-containing protein</fullName>
    </recommendedName>
</protein>
<feature type="domain" description="Carboxylesterase type B" evidence="2">
    <location>
        <begin position="3"/>
        <end position="80"/>
    </location>
</feature>
<evidence type="ECO:0000313" key="3">
    <source>
        <dbReference type="EMBL" id="TGO56739.1"/>
    </source>
</evidence>
<dbReference type="InterPro" id="IPR029058">
    <property type="entry name" value="AB_hydrolase_fold"/>
</dbReference>
<dbReference type="OrthoDB" id="408631at2759"/>
<evidence type="ECO:0000313" key="4">
    <source>
        <dbReference type="Proteomes" id="UP000297527"/>
    </source>
</evidence>
<dbReference type="Proteomes" id="UP000297527">
    <property type="component" value="Unassembled WGS sequence"/>
</dbReference>
<dbReference type="InterPro" id="IPR050309">
    <property type="entry name" value="Type-B_Carboxylest/Lipase"/>
</dbReference>
<feature type="region of interest" description="Disordered" evidence="1">
    <location>
        <begin position="183"/>
        <end position="203"/>
    </location>
</feature>
<feature type="compositionally biased region" description="Polar residues" evidence="1">
    <location>
        <begin position="193"/>
        <end position="203"/>
    </location>
</feature>
<dbReference type="InterPro" id="IPR002018">
    <property type="entry name" value="CarbesteraseB"/>
</dbReference>
<dbReference type="PANTHER" id="PTHR11559">
    <property type="entry name" value="CARBOXYLESTERASE"/>
    <property type="match status" value="1"/>
</dbReference>
<sequence length="348" mass="37917">MFYRNGVLGFLADSHLTKESGNSTAGSNSTGNWGVLDQFLAIKWVHENIAAFGGDPDHITVMGQSFGFAATCHIVNSNLTADNGILFALLYINQTDAEVLGAEAFEALNVTTVEEARALTYETIIANTGAQDQQVKPVLDYYAIPEKYIETLATELETPFHISLEEIQMNTVYPTPSQPPPPIIRSMSPSLPTGNDSQASLSETALVRDQSTVSCWQWMNGYTNSSGGANGYTYFWNYHLTDVGTASHGSEIVYALGDLWAQTGVNYTAEDYYVSNVLSSYWANFVKTTDPNSGDSYNNGTLSATWEPNSSTKRETFKVGAEYGMIAVAASLAKIEAFLKWFADTPAI</sequence>
<reference evidence="3 4" key="1">
    <citation type="submission" date="2017-12" db="EMBL/GenBank/DDBJ databases">
        <title>Comparative genomics of Botrytis spp.</title>
        <authorList>
            <person name="Valero-Jimenez C.A."/>
            <person name="Tapia P."/>
            <person name="Veloso J."/>
            <person name="Silva-Moreno E."/>
            <person name="Staats M."/>
            <person name="Valdes J.H."/>
            <person name="Van Kan J.A.L."/>
        </authorList>
    </citation>
    <scope>NUCLEOTIDE SEQUENCE [LARGE SCALE GENOMIC DNA]</scope>
    <source>
        <strain evidence="3 4">MUCL11595</strain>
    </source>
</reference>
<dbReference type="Pfam" id="PF00135">
    <property type="entry name" value="COesterase"/>
    <property type="match status" value="2"/>
</dbReference>